<dbReference type="Gene3D" id="3.30.70.1560">
    <property type="entry name" value="Alpha-L RNA-binding motif"/>
    <property type="match status" value="1"/>
</dbReference>
<organism evidence="6">
    <name type="scientific">freshwater metagenome</name>
    <dbReference type="NCBI Taxonomy" id="449393"/>
    <lineage>
        <taxon>unclassified sequences</taxon>
        <taxon>metagenomes</taxon>
        <taxon>ecological metagenomes</taxon>
    </lineage>
</organism>
<evidence type="ECO:0000313" key="6">
    <source>
        <dbReference type="EMBL" id="CAB4694706.1"/>
    </source>
</evidence>
<reference evidence="6" key="1">
    <citation type="submission" date="2020-05" db="EMBL/GenBank/DDBJ databases">
        <authorList>
            <person name="Chiriac C."/>
            <person name="Salcher M."/>
            <person name="Ghai R."/>
            <person name="Kavagutti S V."/>
        </authorList>
    </citation>
    <scope>NUCLEOTIDE SEQUENCE</scope>
</reference>
<dbReference type="PROSITE" id="PS01149">
    <property type="entry name" value="PSI_RSU"/>
    <property type="match status" value="1"/>
</dbReference>
<feature type="region of interest" description="Disordered" evidence="4">
    <location>
        <begin position="1"/>
        <end position="32"/>
    </location>
</feature>
<feature type="region of interest" description="Disordered" evidence="4">
    <location>
        <begin position="262"/>
        <end position="285"/>
    </location>
</feature>
<evidence type="ECO:0000256" key="2">
    <source>
        <dbReference type="ARBA" id="ARBA00022884"/>
    </source>
</evidence>
<dbReference type="CDD" id="cd02870">
    <property type="entry name" value="PseudoU_synth_RsuA_like"/>
    <property type="match status" value="1"/>
</dbReference>
<evidence type="ECO:0000256" key="1">
    <source>
        <dbReference type="ARBA" id="ARBA00008348"/>
    </source>
</evidence>
<dbReference type="PROSITE" id="PS50889">
    <property type="entry name" value="S4"/>
    <property type="match status" value="1"/>
</dbReference>
<dbReference type="CDD" id="cd00165">
    <property type="entry name" value="S4"/>
    <property type="match status" value="1"/>
</dbReference>
<dbReference type="EMBL" id="CAEZXX010000007">
    <property type="protein sequence ID" value="CAB4694706.1"/>
    <property type="molecule type" value="Genomic_DNA"/>
</dbReference>
<accession>A0A6J6P7V8</accession>
<evidence type="ECO:0000313" key="8">
    <source>
        <dbReference type="EMBL" id="CAB4859794.1"/>
    </source>
</evidence>
<dbReference type="InterPro" id="IPR002942">
    <property type="entry name" value="S4_RNA-bd"/>
</dbReference>
<protein>
    <submittedName>
        <fullName evidence="6">Unannotated protein</fullName>
    </submittedName>
</protein>
<dbReference type="SUPFAM" id="SSF55174">
    <property type="entry name" value="Alpha-L RNA-binding motif"/>
    <property type="match status" value="1"/>
</dbReference>
<evidence type="ECO:0000313" key="9">
    <source>
        <dbReference type="EMBL" id="CAB5069094.1"/>
    </source>
</evidence>
<dbReference type="GO" id="GO:0005829">
    <property type="term" value="C:cytosol"/>
    <property type="evidence" value="ECO:0007669"/>
    <property type="project" value="UniProtKB-ARBA"/>
</dbReference>
<dbReference type="InterPro" id="IPR006145">
    <property type="entry name" value="PsdUridine_synth_RsuA/RluA"/>
</dbReference>
<dbReference type="GO" id="GO:0003723">
    <property type="term" value="F:RNA binding"/>
    <property type="evidence" value="ECO:0007669"/>
    <property type="project" value="UniProtKB-KW"/>
</dbReference>
<dbReference type="GO" id="GO:0006364">
    <property type="term" value="P:rRNA processing"/>
    <property type="evidence" value="ECO:0007669"/>
    <property type="project" value="UniProtKB-ARBA"/>
</dbReference>
<dbReference type="Gene3D" id="3.30.70.580">
    <property type="entry name" value="Pseudouridine synthase I, catalytic domain, N-terminal subdomain"/>
    <property type="match status" value="1"/>
</dbReference>
<dbReference type="Pfam" id="PF01479">
    <property type="entry name" value="S4"/>
    <property type="match status" value="1"/>
</dbReference>
<dbReference type="InterPro" id="IPR050343">
    <property type="entry name" value="RsuA_PseudoU_synthase"/>
</dbReference>
<dbReference type="InterPro" id="IPR042092">
    <property type="entry name" value="PsdUridine_s_RsuA/RluB/E/F_cat"/>
</dbReference>
<dbReference type="AlphaFoldDB" id="A0A6J6P7V8"/>
<dbReference type="InterPro" id="IPR018496">
    <property type="entry name" value="PsdUridine_synth_RsuA/RluB_CS"/>
</dbReference>
<feature type="compositionally biased region" description="Polar residues" evidence="4">
    <location>
        <begin position="276"/>
        <end position="285"/>
    </location>
</feature>
<keyword evidence="3" id="KW-0413">Isomerase</keyword>
<evidence type="ECO:0000259" key="5">
    <source>
        <dbReference type="SMART" id="SM00363"/>
    </source>
</evidence>
<dbReference type="NCBIfam" id="TIGR00093">
    <property type="entry name" value="pseudouridine synthase"/>
    <property type="match status" value="1"/>
</dbReference>
<evidence type="ECO:0000256" key="3">
    <source>
        <dbReference type="ARBA" id="ARBA00023235"/>
    </source>
</evidence>
<proteinExistence type="inferred from homology"/>
<dbReference type="EMBL" id="CAFBQP010000196">
    <property type="protein sequence ID" value="CAB5069094.1"/>
    <property type="molecule type" value="Genomic_DNA"/>
</dbReference>
<dbReference type="Pfam" id="PF00849">
    <property type="entry name" value="PseudoU_synth_2"/>
    <property type="match status" value="1"/>
</dbReference>
<keyword evidence="2" id="KW-0694">RNA-binding</keyword>
<dbReference type="InterPro" id="IPR020103">
    <property type="entry name" value="PsdUridine_synth_cat_dom_sf"/>
</dbReference>
<dbReference type="InterPro" id="IPR036986">
    <property type="entry name" value="S4_RNA-bd_sf"/>
</dbReference>
<comment type="similarity">
    <text evidence="1">Belongs to the pseudouridine synthase RsuA family.</text>
</comment>
<dbReference type="SUPFAM" id="SSF55120">
    <property type="entry name" value="Pseudouridine synthase"/>
    <property type="match status" value="1"/>
</dbReference>
<evidence type="ECO:0000313" key="7">
    <source>
        <dbReference type="EMBL" id="CAB4761539.1"/>
    </source>
</evidence>
<dbReference type="PANTHER" id="PTHR47683:SF2">
    <property type="entry name" value="RNA-BINDING S4 DOMAIN-CONTAINING PROTEIN"/>
    <property type="match status" value="1"/>
</dbReference>
<dbReference type="GO" id="GO:0001522">
    <property type="term" value="P:pseudouridine synthesis"/>
    <property type="evidence" value="ECO:0007669"/>
    <property type="project" value="InterPro"/>
</dbReference>
<name>A0A6J6P7V8_9ZZZZ</name>
<dbReference type="EMBL" id="CAEZYY010000025">
    <property type="protein sequence ID" value="CAB4761539.1"/>
    <property type="molecule type" value="Genomic_DNA"/>
</dbReference>
<dbReference type="Gene3D" id="3.10.290.10">
    <property type="entry name" value="RNA-binding S4 domain"/>
    <property type="match status" value="1"/>
</dbReference>
<dbReference type="EMBL" id="CAFBLR010000006">
    <property type="protein sequence ID" value="CAB4859794.1"/>
    <property type="molecule type" value="Genomic_DNA"/>
</dbReference>
<dbReference type="GO" id="GO:0009982">
    <property type="term" value="F:pseudouridine synthase activity"/>
    <property type="evidence" value="ECO:0007669"/>
    <property type="project" value="InterPro"/>
</dbReference>
<feature type="domain" description="RNA-binding S4" evidence="5">
    <location>
        <begin position="32"/>
        <end position="91"/>
    </location>
</feature>
<dbReference type="PANTHER" id="PTHR47683">
    <property type="entry name" value="PSEUDOURIDINE SYNTHASE FAMILY PROTEIN-RELATED"/>
    <property type="match status" value="1"/>
</dbReference>
<dbReference type="InterPro" id="IPR000748">
    <property type="entry name" value="PsdUridine_synth_RsuA/RluB/E/F"/>
</dbReference>
<gene>
    <name evidence="6" type="ORF">UFOPK2602_00223</name>
    <name evidence="7" type="ORF">UFOPK2806_01702</name>
    <name evidence="8" type="ORF">UFOPK3417_00157</name>
    <name evidence="9" type="ORF">UFOPK4306_02679</name>
</gene>
<dbReference type="FunFam" id="3.30.70.1560:FF:000001">
    <property type="entry name" value="Pseudouridine synthase"/>
    <property type="match status" value="1"/>
</dbReference>
<sequence>MTDHQQPPEPPLWEQWAAEGASADPEERSDGERLQKVLAQTGYGSRRVCEELIAAGRVRVNGEVAVLGSRIDAENDLVEVDGRPVPVRSGLVYYLLNKPAGVVSTAKDTHDRPTVVDLVPTEPRVYPVGRLDAETEGLIILTNDGELTNRLTHPKYGVEKEYLATVEPTPVYPRAMRTLRDGVELDDGVTSPAKVSQPEPGLLRITIHEGRNRQVRRMCETVGHPVQRLVRVRIGPISDRRLRPGEWRPLDPGEVRQLIDATPSEVISPDVPKRGNLTSRSSRPR</sequence>
<evidence type="ECO:0000256" key="4">
    <source>
        <dbReference type="SAM" id="MobiDB-lite"/>
    </source>
</evidence>
<dbReference type="SMART" id="SM00363">
    <property type="entry name" value="S4"/>
    <property type="match status" value="1"/>
</dbReference>
<dbReference type="FunFam" id="3.10.290.10:FF:000003">
    <property type="entry name" value="Pseudouridine synthase"/>
    <property type="match status" value="1"/>
</dbReference>
<dbReference type="InterPro" id="IPR020094">
    <property type="entry name" value="TruA/RsuA/RluB/E/F_N"/>
</dbReference>